<organism evidence="4 5">
    <name type="scientific">Duganella margarita</name>
    <dbReference type="NCBI Taxonomy" id="2692170"/>
    <lineage>
        <taxon>Bacteria</taxon>
        <taxon>Pseudomonadati</taxon>
        <taxon>Pseudomonadota</taxon>
        <taxon>Betaproteobacteria</taxon>
        <taxon>Burkholderiales</taxon>
        <taxon>Oxalobacteraceae</taxon>
        <taxon>Telluria group</taxon>
        <taxon>Duganella</taxon>
    </lineage>
</organism>
<dbReference type="InterPro" id="IPR031924">
    <property type="entry name" value="GH115"/>
</dbReference>
<evidence type="ECO:0000256" key="2">
    <source>
        <dbReference type="SAM" id="SignalP"/>
    </source>
</evidence>
<dbReference type="InterPro" id="IPR041437">
    <property type="entry name" value="GH115_C"/>
</dbReference>
<dbReference type="AlphaFoldDB" id="A0A7X4KJB1"/>
<gene>
    <name evidence="4" type="ORF">GTP56_24685</name>
</gene>
<reference evidence="4 5" key="1">
    <citation type="submission" date="2019-12" db="EMBL/GenBank/DDBJ databases">
        <title>Novel species isolated from a subtropical stream in China.</title>
        <authorList>
            <person name="Lu H."/>
        </authorList>
    </citation>
    <scope>NUCLEOTIDE SEQUENCE [LARGE SCALE GENOMIC DNA]</scope>
    <source>
        <strain evidence="4 5">FT134W</strain>
    </source>
</reference>
<feature type="domain" description="Gylcosyl hydrolase 115 C-terminal" evidence="3">
    <location>
        <begin position="689"/>
        <end position="842"/>
    </location>
</feature>
<dbReference type="Gene3D" id="3.30.379.10">
    <property type="entry name" value="Chitobiase/beta-hexosaminidase domain 2-like"/>
    <property type="match status" value="1"/>
</dbReference>
<dbReference type="PANTHER" id="PTHR37842">
    <property type="match status" value="1"/>
</dbReference>
<keyword evidence="2" id="KW-0732">Signal</keyword>
<protein>
    <recommendedName>
        <fullName evidence="3">Gylcosyl hydrolase 115 C-terminal domain-containing protein</fullName>
    </recommendedName>
</protein>
<dbReference type="Pfam" id="PF15979">
    <property type="entry name" value="Glyco_hydro_115"/>
    <property type="match status" value="1"/>
</dbReference>
<dbReference type="GO" id="GO:0005975">
    <property type="term" value="P:carbohydrate metabolic process"/>
    <property type="evidence" value="ECO:0007669"/>
    <property type="project" value="UniProtKB-ARBA"/>
</dbReference>
<evidence type="ECO:0000313" key="5">
    <source>
        <dbReference type="Proteomes" id="UP000469734"/>
    </source>
</evidence>
<name>A0A7X4KJB1_9BURK</name>
<evidence type="ECO:0000313" key="4">
    <source>
        <dbReference type="EMBL" id="MYM75370.1"/>
    </source>
</evidence>
<feature type="signal peptide" evidence="2">
    <location>
        <begin position="1"/>
        <end position="30"/>
    </location>
</feature>
<dbReference type="PANTHER" id="PTHR37842:SF2">
    <property type="entry name" value="GYLCOSYL HYDROLASE 115 C-TERMINAL DOMAIN-CONTAINING PROTEIN"/>
    <property type="match status" value="1"/>
</dbReference>
<dbReference type="Pfam" id="PF17829">
    <property type="entry name" value="GH115_C"/>
    <property type="match status" value="1"/>
</dbReference>
<dbReference type="Gene3D" id="1.20.58.2150">
    <property type="match status" value="1"/>
</dbReference>
<evidence type="ECO:0000259" key="3">
    <source>
        <dbReference type="Pfam" id="PF17829"/>
    </source>
</evidence>
<dbReference type="GO" id="GO:0016787">
    <property type="term" value="F:hydrolase activity"/>
    <property type="evidence" value="ECO:0007669"/>
    <property type="project" value="UniProtKB-KW"/>
</dbReference>
<evidence type="ECO:0000256" key="1">
    <source>
        <dbReference type="ARBA" id="ARBA00022801"/>
    </source>
</evidence>
<feature type="chain" id="PRO_5031474014" description="Gylcosyl hydrolase 115 C-terminal domain-containing protein" evidence="2">
    <location>
        <begin position="31"/>
        <end position="848"/>
    </location>
</feature>
<dbReference type="Gene3D" id="2.60.120.1620">
    <property type="match status" value="1"/>
</dbReference>
<keyword evidence="1" id="KW-0378">Hydrolase</keyword>
<accession>A0A7X4KJB1</accession>
<proteinExistence type="predicted"/>
<comment type="caution">
    <text evidence="4">The sequence shown here is derived from an EMBL/GenBank/DDBJ whole genome shotgun (WGS) entry which is preliminary data.</text>
</comment>
<dbReference type="InterPro" id="IPR029018">
    <property type="entry name" value="Hex-like_dom2"/>
</dbReference>
<sequence length="848" mass="92719">MRSISMNNIKPLIRTTLVGALAALCAVAEAGTAPLPLLSDGAAPAVLAESQDTVQVAAGLLRRDLGAVTGHPSRAINKLEDCGQVCFVIGRYDSELVNGVAKLAGVDLGWLKGQWERYDRVAVTVPGAPARRIVLIAGSDARGAAYGAVDVTREIGVSAWEWWADATPRRRPDAAINGDRMQSAAPSVQYRGIFLNDEDWGLQPWAARHDPSGDIGPASYARIFELMMRLKANLVWPAMHDSTKPFYQIPGNAAVAKRYGIVVGTSHAEPMMRNNVREWDHKKRGDFNFFTNRKALVDYWAERVNEVKGFENIYSVGIRGVHDSAMEGATSTAQARDAVHDVTITERGLLSKAQGKPAEHIPQALTLYKEVLDIYNAGLEVPDDITLLWPDDNYGYLHQLSTPAEARRGGGTGLYYHLSYWGRPHDYLWLGTTHPELVRDQLQRAVATGTRKIWVVNVGDIKPIEYLTQYFLDAAFDVRQLDRPARDHLKDWLSTQFGANNADGIAALLCDYYDLAWERRPEFMGFSRVEPITPVRQSDYLASGGEEAERRLRRYAALAGHARSSGKPLPPGLKEAYFQLVLYPVLSSANLNARILKLDLAAQYAREGRPAASLYARQAMDAQRAIERDTARYNAMGNGKWTGMMDYAPRRLPVFQAPLMPSYSRPARGKAAATIKPEPAPAAGPAGAQAGIVALPAAQGTPAKGWSLLPGLGSYGASMRADFDLPSRPLEQAGDAPALSYTFSTTSSAEAQLRFVGLPVHALTSASKVRMAYSLDGGSPRLLDFETHGRSDEWKANVLSNTAVRNVHLPALKEGAHSLRVFALDPGVVLDRVEIRFDGAPAYYGKPL</sequence>
<dbReference type="Gene3D" id="3.20.20.520">
    <property type="entry name" value="Glycosyl hydrolase family 115"/>
    <property type="match status" value="1"/>
</dbReference>
<dbReference type="Proteomes" id="UP000469734">
    <property type="component" value="Unassembled WGS sequence"/>
</dbReference>
<dbReference type="RefSeq" id="WP_161052069.1">
    <property type="nucleotide sequence ID" value="NZ_WWCR01000037.1"/>
</dbReference>
<dbReference type="InterPro" id="IPR042301">
    <property type="entry name" value="GH115_sf"/>
</dbReference>
<dbReference type="EMBL" id="WWCR01000037">
    <property type="protein sequence ID" value="MYM75370.1"/>
    <property type="molecule type" value="Genomic_DNA"/>
</dbReference>